<dbReference type="Gene3D" id="3.10.620.30">
    <property type="match status" value="1"/>
</dbReference>
<feature type="transmembrane region" description="Helical" evidence="2">
    <location>
        <begin position="20"/>
        <end position="40"/>
    </location>
</feature>
<dbReference type="PANTHER" id="PTHR42736:SF1">
    <property type="entry name" value="PROTEIN-GLUTAMINE GAMMA-GLUTAMYLTRANSFERASE"/>
    <property type="match status" value="1"/>
</dbReference>
<feature type="region of interest" description="Disordered" evidence="1">
    <location>
        <begin position="565"/>
        <end position="627"/>
    </location>
</feature>
<name>A0ABN2APM6_9ACTN</name>
<evidence type="ECO:0000259" key="3">
    <source>
        <dbReference type="SMART" id="SM00460"/>
    </source>
</evidence>
<reference evidence="4 5" key="1">
    <citation type="journal article" date="2019" name="Int. J. Syst. Evol. Microbiol.">
        <title>The Global Catalogue of Microorganisms (GCM) 10K type strain sequencing project: providing services to taxonomists for standard genome sequencing and annotation.</title>
        <authorList>
            <consortium name="The Broad Institute Genomics Platform"/>
            <consortium name="The Broad Institute Genome Sequencing Center for Infectious Disease"/>
            <person name="Wu L."/>
            <person name="Ma J."/>
        </authorList>
    </citation>
    <scope>NUCLEOTIDE SEQUENCE [LARGE SCALE GENOMIC DNA]</scope>
    <source>
        <strain evidence="4 5">JCM 14942</strain>
    </source>
</reference>
<evidence type="ECO:0000313" key="5">
    <source>
        <dbReference type="Proteomes" id="UP001500842"/>
    </source>
</evidence>
<dbReference type="EMBL" id="BAAAOR010000024">
    <property type="protein sequence ID" value="GAA1523586.1"/>
    <property type="molecule type" value="Genomic_DNA"/>
</dbReference>
<dbReference type="PANTHER" id="PTHR42736">
    <property type="entry name" value="PROTEIN-GLUTAMINE GAMMA-GLUTAMYLTRANSFERASE"/>
    <property type="match status" value="1"/>
</dbReference>
<keyword evidence="2" id="KW-0472">Membrane</keyword>
<proteinExistence type="predicted"/>
<keyword evidence="5" id="KW-1185">Reference proteome</keyword>
<dbReference type="InterPro" id="IPR038765">
    <property type="entry name" value="Papain-like_cys_pep_sf"/>
</dbReference>
<dbReference type="InterPro" id="IPR021878">
    <property type="entry name" value="TgpA_N"/>
</dbReference>
<feature type="transmembrane region" description="Helical" evidence="2">
    <location>
        <begin position="233"/>
        <end position="253"/>
    </location>
</feature>
<organism evidence="4 5">
    <name type="scientific">Nocardioides humi</name>
    <dbReference type="NCBI Taxonomy" id="449461"/>
    <lineage>
        <taxon>Bacteria</taxon>
        <taxon>Bacillati</taxon>
        <taxon>Actinomycetota</taxon>
        <taxon>Actinomycetes</taxon>
        <taxon>Propionibacteriales</taxon>
        <taxon>Nocardioidaceae</taxon>
        <taxon>Nocardioides</taxon>
    </lineage>
</organism>
<dbReference type="SMART" id="SM00460">
    <property type="entry name" value="TGc"/>
    <property type="match status" value="1"/>
</dbReference>
<dbReference type="Proteomes" id="UP001500842">
    <property type="component" value="Unassembled WGS sequence"/>
</dbReference>
<dbReference type="Pfam" id="PF01841">
    <property type="entry name" value="Transglut_core"/>
    <property type="match status" value="1"/>
</dbReference>
<evidence type="ECO:0000313" key="4">
    <source>
        <dbReference type="EMBL" id="GAA1523586.1"/>
    </source>
</evidence>
<dbReference type="InterPro" id="IPR052901">
    <property type="entry name" value="Bact_TGase-like"/>
</dbReference>
<protein>
    <submittedName>
        <fullName evidence="4">DUF3488 and transglutaminase-like domain-containing protein</fullName>
    </submittedName>
</protein>
<feature type="transmembrane region" description="Helical" evidence="2">
    <location>
        <begin position="631"/>
        <end position="655"/>
    </location>
</feature>
<dbReference type="SUPFAM" id="SSF54001">
    <property type="entry name" value="Cysteine proteinases"/>
    <property type="match status" value="1"/>
</dbReference>
<feature type="domain" description="Transglutaminase-like" evidence="3">
    <location>
        <begin position="490"/>
        <end position="560"/>
    </location>
</feature>
<comment type="caution">
    <text evidence="4">The sequence shown here is derived from an EMBL/GenBank/DDBJ whole genome shotgun (WGS) entry which is preliminary data.</text>
</comment>
<evidence type="ECO:0000256" key="1">
    <source>
        <dbReference type="SAM" id="MobiDB-lite"/>
    </source>
</evidence>
<feature type="transmembrane region" description="Helical" evidence="2">
    <location>
        <begin position="47"/>
        <end position="68"/>
    </location>
</feature>
<dbReference type="RefSeq" id="WP_141002927.1">
    <property type="nucleotide sequence ID" value="NZ_BAAAOR010000024.1"/>
</dbReference>
<keyword evidence="2" id="KW-1133">Transmembrane helix</keyword>
<gene>
    <name evidence="4" type="ORF">GCM10009788_29220</name>
</gene>
<evidence type="ECO:0000256" key="2">
    <source>
        <dbReference type="SAM" id="Phobius"/>
    </source>
</evidence>
<sequence length="787" mass="83437">MSAPTSSSTASHRGPFGPALLLGAVSALTTWAALTAWRGFVEQPGTYLRPLAVLAGLLAVAGSLLRWLGTPRWLTAVAQTLLTAVVVSREITGSFIPLGGPVAEIWQALETSTQSAREYAAPISAQVPPVWPLLLVAGAAVLLLVDTLACTLRRVPAAGLGLLAVYALPSGVLDDGPDVWSFVAAAGGFLVLLHLDSRDHLLRWGRTVGPEEDTLWRHGNPLQEALRAGAGRIGVTATALALVIPTFLPAVGFDVLDLGTGRGDGDIRIRKPIADMRRDLERGRDVPLVLVRTQDPSPSYLRISVLNRYTGEEWSSGDRDVARSNVAAGDVPLPPGLSDEVPRTPYAYEVSITDELDSTWLPTQYPVSAVDAPGDWRFDPSTMDFLAADDELDTRGITYRMTALDLDFGTNLNFFRDAGSGDVPEEVLDLPSSVPPIVRTLAREVTTGATSDYERARLLQRWFRQDGGFTYDLSKAPKGTGNQTLEGFLATSGRVGYCEQFASAMAVMARVLGIPARVAVGFLQPDQIADDTWEYSSHDLHAWPELYFAGSGWVRFEPTPSGRVGNVPFYTRAPVDGGSDDPRGGPTGATSATPGATSTVAPSAGPNQRPEIDRDPGTAGDGDESGLPTPVLAGGLVLLVLLLAGAAALGGPTALRARARRTRLAGTPDDVWAEVRASAVDLGLPWPAGRSPREAGGALLDHLADPTARPAERPRTGAAAAPEAADALERLVLAVERSRYARPGAVATLERTALAEDGALVVASLEAGVTPRVRRRARWVPRSVWGR</sequence>
<feature type="compositionally biased region" description="Low complexity" evidence="1">
    <location>
        <begin position="588"/>
        <end position="604"/>
    </location>
</feature>
<dbReference type="Pfam" id="PF11992">
    <property type="entry name" value="TgpA_N"/>
    <property type="match status" value="1"/>
</dbReference>
<keyword evidence="2" id="KW-0812">Transmembrane</keyword>
<accession>A0ABN2APM6</accession>
<feature type="transmembrane region" description="Helical" evidence="2">
    <location>
        <begin position="130"/>
        <end position="148"/>
    </location>
</feature>
<dbReference type="InterPro" id="IPR002931">
    <property type="entry name" value="Transglutaminase-like"/>
</dbReference>